<dbReference type="InterPro" id="IPR036772">
    <property type="entry name" value="SRCR-like_dom_sf"/>
</dbReference>
<dbReference type="FunFam" id="3.10.250.10:FF:000011">
    <property type="entry name" value="Scavenger receptor class A member 5"/>
    <property type="match status" value="1"/>
</dbReference>
<evidence type="ECO:0000313" key="5">
    <source>
        <dbReference type="EMBL" id="ELT90320.1"/>
    </source>
</evidence>
<accession>R7TGV5</accession>
<evidence type="ECO:0000256" key="1">
    <source>
        <dbReference type="ARBA" id="ARBA00023157"/>
    </source>
</evidence>
<sequence>MNLIPVPIRLVNGANSSEGRVEIFHEGQWGTICDDGFGQEEADVICRSLGYSGGVAIGKAHFGEGVGPIWLDDVACTGNEDSVEQCIHPGWGKNNCWHGEDAGVDCSEYQSCTTHQLNNAAMYYFLQKLN</sequence>
<dbReference type="Proteomes" id="UP000014760">
    <property type="component" value="Unassembled WGS sequence"/>
</dbReference>
<dbReference type="SUPFAM" id="SSF56487">
    <property type="entry name" value="SRCR-like"/>
    <property type="match status" value="1"/>
</dbReference>
<dbReference type="GO" id="GO:0016020">
    <property type="term" value="C:membrane"/>
    <property type="evidence" value="ECO:0007669"/>
    <property type="project" value="InterPro"/>
</dbReference>
<organism evidence="5">
    <name type="scientific">Capitella teleta</name>
    <name type="common">Polychaete worm</name>
    <dbReference type="NCBI Taxonomy" id="283909"/>
    <lineage>
        <taxon>Eukaryota</taxon>
        <taxon>Metazoa</taxon>
        <taxon>Spiralia</taxon>
        <taxon>Lophotrochozoa</taxon>
        <taxon>Annelida</taxon>
        <taxon>Polychaeta</taxon>
        <taxon>Sedentaria</taxon>
        <taxon>Scolecida</taxon>
        <taxon>Capitellidae</taxon>
        <taxon>Capitella</taxon>
    </lineage>
</organism>
<gene>
    <name evidence="5" type="ORF">CAPTEDRAFT_101300</name>
</gene>
<reference evidence="7" key="1">
    <citation type="submission" date="2012-12" db="EMBL/GenBank/DDBJ databases">
        <authorList>
            <person name="Hellsten U."/>
            <person name="Grimwood J."/>
            <person name="Chapman J.A."/>
            <person name="Shapiro H."/>
            <person name="Aerts A."/>
            <person name="Otillar R.P."/>
            <person name="Terry A.Y."/>
            <person name="Boore J.L."/>
            <person name="Simakov O."/>
            <person name="Marletaz F."/>
            <person name="Cho S.-J."/>
            <person name="Edsinger-Gonzales E."/>
            <person name="Havlak P."/>
            <person name="Kuo D.-H."/>
            <person name="Larsson T."/>
            <person name="Lv J."/>
            <person name="Arendt D."/>
            <person name="Savage R."/>
            <person name="Osoegawa K."/>
            <person name="de Jong P."/>
            <person name="Lindberg D.R."/>
            <person name="Seaver E.C."/>
            <person name="Weisblat D.A."/>
            <person name="Putnam N.H."/>
            <person name="Grigoriev I.V."/>
            <person name="Rokhsar D.S."/>
        </authorList>
    </citation>
    <scope>NUCLEOTIDE SEQUENCE</scope>
    <source>
        <strain evidence="7">I ESC-2004</strain>
    </source>
</reference>
<dbReference type="PROSITE" id="PS00420">
    <property type="entry name" value="SRCR_1"/>
    <property type="match status" value="1"/>
</dbReference>
<dbReference type="EMBL" id="AMQN01014465">
    <property type="status" value="NOT_ANNOTATED_CDS"/>
    <property type="molecule type" value="Genomic_DNA"/>
</dbReference>
<evidence type="ECO:0000256" key="2">
    <source>
        <dbReference type="ARBA" id="ARBA00023180"/>
    </source>
</evidence>
<dbReference type="PROSITE" id="PS50287">
    <property type="entry name" value="SRCR_2"/>
    <property type="match status" value="1"/>
</dbReference>
<dbReference type="EMBL" id="KB310985">
    <property type="protein sequence ID" value="ELT90320.1"/>
    <property type="molecule type" value="Genomic_DNA"/>
</dbReference>
<keyword evidence="1 3" id="KW-1015">Disulfide bond</keyword>
<evidence type="ECO:0000313" key="7">
    <source>
        <dbReference type="Proteomes" id="UP000014760"/>
    </source>
</evidence>
<keyword evidence="7" id="KW-1185">Reference proteome</keyword>
<dbReference type="Pfam" id="PF00530">
    <property type="entry name" value="SRCR"/>
    <property type="match status" value="1"/>
</dbReference>
<dbReference type="SMART" id="SM00202">
    <property type="entry name" value="SR"/>
    <property type="match status" value="1"/>
</dbReference>
<reference evidence="5 7" key="2">
    <citation type="journal article" date="2013" name="Nature">
        <title>Insights into bilaterian evolution from three spiralian genomes.</title>
        <authorList>
            <person name="Simakov O."/>
            <person name="Marletaz F."/>
            <person name="Cho S.J."/>
            <person name="Edsinger-Gonzales E."/>
            <person name="Havlak P."/>
            <person name="Hellsten U."/>
            <person name="Kuo D.H."/>
            <person name="Larsson T."/>
            <person name="Lv J."/>
            <person name="Arendt D."/>
            <person name="Savage R."/>
            <person name="Osoegawa K."/>
            <person name="de Jong P."/>
            <person name="Grimwood J."/>
            <person name="Chapman J.A."/>
            <person name="Shapiro H."/>
            <person name="Aerts A."/>
            <person name="Otillar R.P."/>
            <person name="Terry A.Y."/>
            <person name="Boore J.L."/>
            <person name="Grigoriev I.V."/>
            <person name="Lindberg D.R."/>
            <person name="Seaver E.C."/>
            <person name="Weisblat D.A."/>
            <person name="Putnam N.H."/>
            <person name="Rokhsar D.S."/>
        </authorList>
    </citation>
    <scope>NUCLEOTIDE SEQUENCE</scope>
    <source>
        <strain evidence="5 7">I ESC-2004</strain>
    </source>
</reference>
<dbReference type="PRINTS" id="PR00258">
    <property type="entry name" value="SPERACTRCPTR"/>
</dbReference>
<dbReference type="HOGENOM" id="CLU_002555_6_1_1"/>
<proteinExistence type="predicted"/>
<dbReference type="EnsemblMetazoa" id="CapteT101300">
    <property type="protein sequence ID" value="CapteP101300"/>
    <property type="gene ID" value="CapteG101300"/>
</dbReference>
<comment type="caution">
    <text evidence="3">Lacks conserved residue(s) required for the propagation of feature annotation.</text>
</comment>
<dbReference type="InterPro" id="IPR001190">
    <property type="entry name" value="SRCR"/>
</dbReference>
<evidence type="ECO:0000259" key="4">
    <source>
        <dbReference type="PROSITE" id="PS50287"/>
    </source>
</evidence>
<reference evidence="6" key="3">
    <citation type="submission" date="2015-06" db="UniProtKB">
        <authorList>
            <consortium name="EnsemblMetazoa"/>
        </authorList>
    </citation>
    <scope>IDENTIFICATION</scope>
</reference>
<dbReference type="OrthoDB" id="422749at2759"/>
<dbReference type="STRING" id="283909.R7TGV5"/>
<keyword evidence="2" id="KW-0325">Glycoprotein</keyword>
<dbReference type="AlphaFoldDB" id="R7TGV5"/>
<dbReference type="PANTHER" id="PTHR48071:SF27">
    <property type="entry name" value="SCAVENGER RECEPTOR CYSTEINE-RICH TYPE 1 PROTEIN M130-LIKE"/>
    <property type="match status" value="1"/>
</dbReference>
<feature type="disulfide bond" evidence="3">
    <location>
        <begin position="76"/>
        <end position="86"/>
    </location>
</feature>
<name>R7TGV5_CAPTE</name>
<feature type="domain" description="SRCR" evidence="4">
    <location>
        <begin position="8"/>
        <end position="107"/>
    </location>
</feature>
<protein>
    <recommendedName>
        <fullName evidence="4">SRCR domain-containing protein</fullName>
    </recommendedName>
</protein>
<evidence type="ECO:0000313" key="6">
    <source>
        <dbReference type="EnsemblMetazoa" id="CapteP101300"/>
    </source>
</evidence>
<evidence type="ECO:0000256" key="3">
    <source>
        <dbReference type="PROSITE-ProRule" id="PRU00196"/>
    </source>
</evidence>
<dbReference type="PANTHER" id="PTHR48071">
    <property type="entry name" value="SRCR DOMAIN-CONTAINING PROTEIN"/>
    <property type="match status" value="1"/>
</dbReference>
<dbReference type="OMA" id="TCSGEMT"/>
<dbReference type="Gene3D" id="3.10.250.10">
    <property type="entry name" value="SRCR-like domain"/>
    <property type="match status" value="1"/>
</dbReference>